<sequence>MASPDKKLPLKFIFSEHNSRLQQRLRCETQIIDDLKSFMKQKSAIEKEYGQAMMKLTQLYASKLPQCLLSKGSYKVNGFENSILLTTAWRNYLNELEEANKIRIHNTDAYMHRMSEMVKLVKLHRSQSSKLVFENLSDRQKEAYHSIADSMKTYKQYKEKQQKTNECRMKMKTLNMRVKSNASKHQQQHSQLSNELRTCESVSDKSRNDYIMSLAAANQHLLDGDFYEDWKNFLTWSSESDIQTYKHSIKSSNDVIAAVRKVPK</sequence>
<dbReference type="eggNOG" id="KOG3565">
    <property type="taxonomic scope" value="Eukaryota"/>
</dbReference>
<dbReference type="EMBL" id="KB097753">
    <property type="protein sequence ID" value="ESN90669.1"/>
    <property type="molecule type" value="Genomic_DNA"/>
</dbReference>
<dbReference type="OMA" id="WICDEIL"/>
<dbReference type="RefSeq" id="XP_009031556.1">
    <property type="nucleotide sequence ID" value="XM_009033308.1"/>
</dbReference>
<dbReference type="PANTHER" id="PTHR15735:SF21">
    <property type="entry name" value="PROTEIN NERVOUS WRECK"/>
    <property type="match status" value="1"/>
</dbReference>
<evidence type="ECO:0000259" key="1">
    <source>
        <dbReference type="SMART" id="SM00055"/>
    </source>
</evidence>
<dbReference type="Proteomes" id="UP000015101">
    <property type="component" value="Unassembled WGS sequence"/>
</dbReference>
<reference evidence="3" key="3">
    <citation type="submission" date="2015-06" db="UniProtKB">
        <authorList>
            <consortium name="EnsemblMetazoa"/>
        </authorList>
    </citation>
    <scope>IDENTIFICATION</scope>
</reference>
<dbReference type="InterPro" id="IPR001060">
    <property type="entry name" value="FCH_dom"/>
</dbReference>
<dbReference type="KEGG" id="hro:HELRODRAFT_189939"/>
<dbReference type="STRING" id="6412.T1FRI3"/>
<accession>T1FRI3</accession>
<dbReference type="Gene3D" id="1.20.1270.60">
    <property type="entry name" value="Arfaptin homology (AH) domain/BAR domain"/>
    <property type="match status" value="1"/>
</dbReference>
<dbReference type="InParanoid" id="T1FRI3"/>
<name>T1FRI3_HELRO</name>
<evidence type="ECO:0000313" key="4">
    <source>
        <dbReference type="Proteomes" id="UP000015101"/>
    </source>
</evidence>
<evidence type="ECO:0000313" key="2">
    <source>
        <dbReference type="EMBL" id="ESN90669.1"/>
    </source>
</evidence>
<proteinExistence type="predicted"/>
<dbReference type="InterPro" id="IPR027267">
    <property type="entry name" value="AH/BAR_dom_sf"/>
</dbReference>
<dbReference type="SMART" id="SM00055">
    <property type="entry name" value="FCH"/>
    <property type="match status" value="1"/>
</dbReference>
<dbReference type="EnsemblMetazoa" id="HelroT189939">
    <property type="protein sequence ID" value="HelroP189939"/>
    <property type="gene ID" value="HelroG189939"/>
</dbReference>
<dbReference type="EMBL" id="AMQM01002344">
    <property type="status" value="NOT_ANNOTATED_CDS"/>
    <property type="molecule type" value="Genomic_DNA"/>
</dbReference>
<reference evidence="2 4" key="2">
    <citation type="journal article" date="2013" name="Nature">
        <title>Insights into bilaterian evolution from three spiralian genomes.</title>
        <authorList>
            <person name="Simakov O."/>
            <person name="Marletaz F."/>
            <person name="Cho S.J."/>
            <person name="Edsinger-Gonzales E."/>
            <person name="Havlak P."/>
            <person name="Hellsten U."/>
            <person name="Kuo D.H."/>
            <person name="Larsson T."/>
            <person name="Lv J."/>
            <person name="Arendt D."/>
            <person name="Savage R."/>
            <person name="Osoegawa K."/>
            <person name="de Jong P."/>
            <person name="Grimwood J."/>
            <person name="Chapman J.A."/>
            <person name="Shapiro H."/>
            <person name="Aerts A."/>
            <person name="Otillar R.P."/>
            <person name="Terry A.Y."/>
            <person name="Boore J.L."/>
            <person name="Grigoriev I.V."/>
            <person name="Lindberg D.R."/>
            <person name="Seaver E.C."/>
            <person name="Weisblat D.A."/>
            <person name="Putnam N.H."/>
            <person name="Rokhsar D.S."/>
        </authorList>
    </citation>
    <scope>NUCLEOTIDE SEQUENCE</scope>
</reference>
<organism evidence="3 4">
    <name type="scientific">Helobdella robusta</name>
    <name type="common">Californian leech</name>
    <dbReference type="NCBI Taxonomy" id="6412"/>
    <lineage>
        <taxon>Eukaryota</taxon>
        <taxon>Metazoa</taxon>
        <taxon>Spiralia</taxon>
        <taxon>Lophotrochozoa</taxon>
        <taxon>Annelida</taxon>
        <taxon>Clitellata</taxon>
        <taxon>Hirudinea</taxon>
        <taxon>Rhynchobdellida</taxon>
        <taxon>Glossiphoniidae</taxon>
        <taxon>Helobdella</taxon>
    </lineage>
</organism>
<dbReference type="OrthoDB" id="10065861at2759"/>
<dbReference type="CTD" id="20211430"/>
<gene>
    <name evidence="3" type="primary">20211430</name>
    <name evidence="2" type="ORF">HELRODRAFT_189939</name>
</gene>
<evidence type="ECO:0000313" key="3">
    <source>
        <dbReference type="EnsemblMetazoa" id="HelroP189939"/>
    </source>
</evidence>
<dbReference type="Pfam" id="PF00611">
    <property type="entry name" value="FCH"/>
    <property type="match status" value="1"/>
</dbReference>
<dbReference type="EMBL" id="AMQM01002345">
    <property type="status" value="NOT_ANNOTATED_CDS"/>
    <property type="molecule type" value="Genomic_DNA"/>
</dbReference>
<reference evidence="4" key="1">
    <citation type="submission" date="2012-12" db="EMBL/GenBank/DDBJ databases">
        <authorList>
            <person name="Hellsten U."/>
            <person name="Grimwood J."/>
            <person name="Chapman J.A."/>
            <person name="Shapiro H."/>
            <person name="Aerts A."/>
            <person name="Otillar R.P."/>
            <person name="Terry A.Y."/>
            <person name="Boore J.L."/>
            <person name="Simakov O."/>
            <person name="Marletaz F."/>
            <person name="Cho S.-J."/>
            <person name="Edsinger-Gonzales E."/>
            <person name="Havlak P."/>
            <person name="Kuo D.-H."/>
            <person name="Larsson T."/>
            <person name="Lv J."/>
            <person name="Arendt D."/>
            <person name="Savage R."/>
            <person name="Osoegawa K."/>
            <person name="de Jong P."/>
            <person name="Lindberg D.R."/>
            <person name="Seaver E.C."/>
            <person name="Weisblat D.A."/>
            <person name="Putnam N.H."/>
            <person name="Grigoriev I.V."/>
            <person name="Rokhsar D.S."/>
        </authorList>
    </citation>
    <scope>NUCLEOTIDE SEQUENCE</scope>
</reference>
<protein>
    <recommendedName>
        <fullName evidence="1">FCH domain-containing protein</fullName>
    </recommendedName>
</protein>
<keyword evidence="4" id="KW-1185">Reference proteome</keyword>
<dbReference type="PANTHER" id="PTHR15735">
    <property type="entry name" value="FCH AND DOUBLE SH3 DOMAINS PROTEIN"/>
    <property type="match status" value="1"/>
</dbReference>
<dbReference type="AlphaFoldDB" id="T1FRI3"/>
<dbReference type="HOGENOM" id="CLU_1054791_0_0_1"/>
<dbReference type="GeneID" id="20211430"/>
<dbReference type="SUPFAM" id="SSF103657">
    <property type="entry name" value="BAR/IMD domain-like"/>
    <property type="match status" value="1"/>
</dbReference>
<feature type="domain" description="FCH" evidence="1">
    <location>
        <begin position="10"/>
        <end position="110"/>
    </location>
</feature>